<feature type="compositionally biased region" description="Basic and acidic residues" evidence="21">
    <location>
        <begin position="1684"/>
        <end position="1694"/>
    </location>
</feature>
<evidence type="ECO:0000256" key="21">
    <source>
        <dbReference type="SAM" id="MobiDB-lite"/>
    </source>
</evidence>
<evidence type="ECO:0000313" key="24">
    <source>
        <dbReference type="Proteomes" id="UP001530315"/>
    </source>
</evidence>
<dbReference type="SUPFAM" id="SSF90209">
    <property type="entry name" value="Ran binding protein zinc finger-like"/>
    <property type="match status" value="3"/>
</dbReference>
<organism evidence="23 24">
    <name type="scientific">Stephanodiscus triporus</name>
    <dbReference type="NCBI Taxonomy" id="2934178"/>
    <lineage>
        <taxon>Eukaryota</taxon>
        <taxon>Sar</taxon>
        <taxon>Stramenopiles</taxon>
        <taxon>Ochrophyta</taxon>
        <taxon>Bacillariophyta</taxon>
        <taxon>Coscinodiscophyceae</taxon>
        <taxon>Thalassiosirophycidae</taxon>
        <taxon>Stephanodiscales</taxon>
        <taxon>Stephanodiscaceae</taxon>
        <taxon>Stephanodiscus</taxon>
    </lineage>
</organism>
<feature type="compositionally biased region" description="Basic and acidic residues" evidence="21">
    <location>
        <begin position="803"/>
        <end position="816"/>
    </location>
</feature>
<dbReference type="GO" id="GO:0005643">
    <property type="term" value="C:nuclear pore"/>
    <property type="evidence" value="ECO:0007669"/>
    <property type="project" value="UniProtKB-SubCell"/>
</dbReference>
<feature type="region of interest" description="Disordered" evidence="21">
    <location>
        <begin position="1515"/>
        <end position="1554"/>
    </location>
</feature>
<keyword evidence="9" id="KW-0862">Zinc</keyword>
<evidence type="ECO:0000256" key="19">
    <source>
        <dbReference type="ARBA" id="ARBA00079437"/>
    </source>
</evidence>
<dbReference type="PROSITE" id="PS01358">
    <property type="entry name" value="ZF_RANBP2_1"/>
    <property type="match status" value="3"/>
</dbReference>
<evidence type="ECO:0000256" key="12">
    <source>
        <dbReference type="ARBA" id="ARBA00023125"/>
    </source>
</evidence>
<dbReference type="SMART" id="SM00547">
    <property type="entry name" value="ZnF_RBZ"/>
    <property type="match status" value="3"/>
</dbReference>
<evidence type="ECO:0000313" key="23">
    <source>
        <dbReference type="EMBL" id="KAL3799320.1"/>
    </source>
</evidence>
<keyword evidence="6" id="KW-0677">Repeat</keyword>
<evidence type="ECO:0000256" key="10">
    <source>
        <dbReference type="ARBA" id="ARBA00022927"/>
    </source>
</evidence>
<accession>A0ABD3QNP3</accession>
<feature type="region of interest" description="Disordered" evidence="21">
    <location>
        <begin position="1152"/>
        <end position="1191"/>
    </location>
</feature>
<comment type="caution">
    <text evidence="23">The sequence shown here is derived from an EMBL/GenBank/DDBJ whole genome shotgun (WGS) entry which is preliminary data.</text>
</comment>
<dbReference type="GO" id="GO:0008270">
    <property type="term" value="F:zinc ion binding"/>
    <property type="evidence" value="ECO:0007669"/>
    <property type="project" value="UniProtKB-KW"/>
</dbReference>
<evidence type="ECO:0000256" key="6">
    <source>
        <dbReference type="ARBA" id="ARBA00022737"/>
    </source>
</evidence>
<dbReference type="InterPro" id="IPR011992">
    <property type="entry name" value="EF-hand-dom_pair"/>
</dbReference>
<feature type="compositionally biased region" description="Basic and acidic residues" evidence="21">
    <location>
        <begin position="1834"/>
        <end position="1844"/>
    </location>
</feature>
<keyword evidence="11" id="KW-0811">Translocation</keyword>
<evidence type="ECO:0000256" key="5">
    <source>
        <dbReference type="ARBA" id="ARBA00022723"/>
    </source>
</evidence>
<evidence type="ECO:0000256" key="13">
    <source>
        <dbReference type="ARBA" id="ARBA00023132"/>
    </source>
</evidence>
<evidence type="ECO:0000256" key="15">
    <source>
        <dbReference type="ARBA" id="ARBA00023242"/>
    </source>
</evidence>
<feature type="compositionally biased region" description="Basic and acidic residues" evidence="21">
    <location>
        <begin position="27"/>
        <end position="38"/>
    </location>
</feature>
<keyword evidence="10" id="KW-0653">Protein transport</keyword>
<dbReference type="Gene3D" id="1.10.238.10">
    <property type="entry name" value="EF-hand"/>
    <property type="match status" value="3"/>
</dbReference>
<keyword evidence="5" id="KW-0479">Metal-binding</keyword>
<feature type="region of interest" description="Disordered" evidence="21">
    <location>
        <begin position="55"/>
        <end position="79"/>
    </location>
</feature>
<dbReference type="PANTHER" id="PTHR23193:SF23">
    <property type="entry name" value="NUCLEAR PORE COMPLEX PROTEIN NUP153"/>
    <property type="match status" value="1"/>
</dbReference>
<dbReference type="EMBL" id="JALLAZ020000261">
    <property type="protein sequence ID" value="KAL3799320.1"/>
    <property type="molecule type" value="Genomic_DNA"/>
</dbReference>
<feature type="region of interest" description="Disordered" evidence="21">
    <location>
        <begin position="1684"/>
        <end position="1764"/>
    </location>
</feature>
<comment type="subcellular location">
    <subcellularLocation>
        <location evidence="2">Nucleus membrane</location>
    </subcellularLocation>
    <subcellularLocation>
        <location evidence="3">Nucleus</location>
        <location evidence="3">Nuclear pore complex</location>
    </subcellularLocation>
</comment>
<feature type="region of interest" description="Disordered" evidence="21">
    <location>
        <begin position="94"/>
        <end position="120"/>
    </location>
</feature>
<feature type="region of interest" description="Disordered" evidence="21">
    <location>
        <begin position="1828"/>
        <end position="1924"/>
    </location>
</feature>
<dbReference type="InterPro" id="IPR001876">
    <property type="entry name" value="Znf_RanBP2"/>
</dbReference>
<feature type="domain" description="RanBP2-type" evidence="22">
    <location>
        <begin position="827"/>
        <end position="856"/>
    </location>
</feature>
<feature type="region of interest" description="Disordered" evidence="21">
    <location>
        <begin position="2597"/>
        <end position="2616"/>
    </location>
</feature>
<dbReference type="FunFam" id="4.10.1060.10:FF:000001">
    <property type="entry name" value="Nuclear pore complex protein Nup153"/>
    <property type="match status" value="3"/>
</dbReference>
<name>A0ABD3QNP3_9STRA</name>
<comment type="cofactor">
    <cofactor evidence="1">
        <name>Zn(2+)</name>
        <dbReference type="ChEBI" id="CHEBI:29105"/>
    </cofactor>
</comment>
<evidence type="ECO:0000256" key="11">
    <source>
        <dbReference type="ARBA" id="ARBA00023010"/>
    </source>
</evidence>
<keyword evidence="7 20" id="KW-0863">Zinc-finger</keyword>
<dbReference type="InterPro" id="IPR026054">
    <property type="entry name" value="Nucleoporin"/>
</dbReference>
<evidence type="ECO:0000256" key="17">
    <source>
        <dbReference type="ARBA" id="ARBA00068609"/>
    </source>
</evidence>
<keyword evidence="8" id="KW-0509">mRNA transport</keyword>
<dbReference type="GO" id="GO:0015031">
    <property type="term" value="P:protein transport"/>
    <property type="evidence" value="ECO:0007669"/>
    <property type="project" value="UniProtKB-KW"/>
</dbReference>
<evidence type="ECO:0000256" key="2">
    <source>
        <dbReference type="ARBA" id="ARBA00004126"/>
    </source>
</evidence>
<evidence type="ECO:0000256" key="4">
    <source>
        <dbReference type="ARBA" id="ARBA00022448"/>
    </source>
</evidence>
<feature type="compositionally biased region" description="Basic and acidic residues" evidence="21">
    <location>
        <begin position="1890"/>
        <end position="1900"/>
    </location>
</feature>
<dbReference type="Pfam" id="PF00641">
    <property type="entry name" value="Zn_ribbon_RanBP"/>
    <property type="match status" value="3"/>
</dbReference>
<evidence type="ECO:0000256" key="3">
    <source>
        <dbReference type="ARBA" id="ARBA00004567"/>
    </source>
</evidence>
<dbReference type="SUPFAM" id="SSF47473">
    <property type="entry name" value="EF-hand"/>
    <property type="match status" value="3"/>
</dbReference>
<keyword evidence="4" id="KW-0813">Transport</keyword>
<evidence type="ECO:0000256" key="14">
    <source>
        <dbReference type="ARBA" id="ARBA00023136"/>
    </source>
</evidence>
<dbReference type="PROSITE" id="PS50199">
    <property type="entry name" value="ZF_RANBP2_2"/>
    <property type="match status" value="3"/>
</dbReference>
<comment type="similarity">
    <text evidence="16">Belongs to the NUP153 family.</text>
</comment>
<evidence type="ECO:0000259" key="22">
    <source>
        <dbReference type="PROSITE" id="PS50199"/>
    </source>
</evidence>
<feature type="domain" description="RanBP2-type" evidence="22">
    <location>
        <begin position="1190"/>
        <end position="1219"/>
    </location>
</feature>
<feature type="compositionally biased region" description="Basic and acidic residues" evidence="21">
    <location>
        <begin position="1740"/>
        <end position="1752"/>
    </location>
</feature>
<evidence type="ECO:0000256" key="1">
    <source>
        <dbReference type="ARBA" id="ARBA00001947"/>
    </source>
</evidence>
<evidence type="ECO:0000256" key="7">
    <source>
        <dbReference type="ARBA" id="ARBA00022771"/>
    </source>
</evidence>
<feature type="region of interest" description="Disordered" evidence="21">
    <location>
        <begin position="2389"/>
        <end position="2422"/>
    </location>
</feature>
<protein>
    <recommendedName>
        <fullName evidence="17">Nuclear pore complex protein Nup153</fullName>
    </recommendedName>
    <alternativeName>
        <fullName evidence="19">153 kDa nucleoporin</fullName>
    </alternativeName>
    <alternativeName>
        <fullName evidence="18">Nucleoporin Nup153</fullName>
    </alternativeName>
</protein>
<feature type="compositionally biased region" description="Basic and acidic residues" evidence="21">
    <location>
        <begin position="1529"/>
        <end position="1542"/>
    </location>
</feature>
<sequence>MSARDDDATSDSNMAEALDMLPFATLEGRRGGSGERRRDDVVACCAPTPAVASFANPPPGIAFRASGGGRGGGKGGGEDDGRVIVVVEAVRLSPPPDVTMKTGVQGEENEGKDEDNGGCVGGMMKVVGSLSLGEEEGRGGAAVSRLACSDDARMLLVARTDGRLTCLDAYLMDASSSASNLSTPPNLWPPLKDGEIDDGAFVTCATIRPPSKGGGTSSSSDASATMTIAFGTNRGSLGVFSTSMSGGKVRGGGHVFHTAMLPLRSSKILLVGCNVANEVAVLFQKDDRDWDVLELMEGSQMSCPSNDEDEFLFLMGLAVVMVPLINEPALSHPFPLLASSDGSLTGFVPRHRSAGAMFFARRQSIVSLTPDMGVPVPISLREFPPATEESDDAAFMSNISAPSFSFGGTSTDSTPTKPAPALFGFDKTGSSSRTMFGSAFGVTATTFGAASPQNPSLASAPVFGSQGISGPVFGSSTTSKIGFGALAASSGQSLGFGFGPRVDNEKNEETMDSASSMQKASTPTPVFGSGVAPVFGSRSTQNLGFASLGAEAFTPDLGTKPCTNVFGAFGGTNSSHIAPSMLKPVFDVANLSEDTNGEETQNTEGLEHCVTKEDKNLIDLIQTSSGKKAMEVFNKILTSSGNTGSHLPISKFESLVEEVGEGFHGDELDKQLAIVDHDSTGEISKGAFVKWYCNLVDQEGDDSSQGSDIAEEKAKAEEAFDALGKGSTQIPVSDLSKLFESMGTTYCEEEHIRTIKKISSQDESGEKVITRKAFLDWYVDWLFGDGDSDEDGSVGGSAEEQDSNEKIIMKTSDSKTEGWGSTFKTSEEGSWKCGTCMVTNKQSAIKCAACETPKPGEEANSLEASLIKPVVSGGGIGASGFTFGSAMPSATSSTAGGGVFGASSIGSGGFSFGGFASKPAENDAKICPGSENVSFGGTGIKLASTGIGSGGFTFSGAAAKPIEKHSDGTKLNNDQDDRGLNELLLSSSGKKAMEVFNKILTSSGNTGSHLPISKFESLVEEVGEGFHGDELDKQLAIVDHDSTGEISKGAFVKWYCNLVDQEGDDSSQGSDIAEEKAKAEEAFDALGKGSTQIPVSDLSKLFESMGTTYCEEEHIRTIKKISSQDESGEKVITRKAFLDWYVDWLFGDGDSDEDGSVGGSAEEQDSNEKIIMKTSDSKTEGWGSTFKTSEEGSWKCGTCMVTNKQSAIKCAACETPKPGEEANSLEASLIKPVVSGGGIGASGFTFGSAMPSATSSTAGGGVFGASSIGSGGFSFGGFASKPAENDAKICPGSENVSFGGTGIKLASTGIGSGGFTFSGAAAKPIEKHSDGTKLNNDQDDRGLNELLLSSSGKKAMEVFNKILTSSGNTGSHLPISKFESLVEEVGEGFHGDELDKQLAIVDHDSTGEISKGAFVKWYCNLVDQEGDDSSQGSDIAEEKAKAEEAFDALGKGSTQIPVSDLSKLFESMGTTYCEEEHIRTIKKISSQDESGEKVITRKAFLDWYVDWLFGDGDSDEDGSVGGSAEEQDSNEKIIMKTSDSKTEGWGSTFKTSEEGSWKCGTCMVTNKQSAIKCAACETPKPGEEANSLEASLIKPVVSGGGIGASGFTFGSAMPSATSSTAGGGLFGASSIGSGGFSLGGFASKPAENDAKICPDPGSLAIKPASGNAFPPMSAIAPTPFSAFSKKEDVKDSEKSSSNANAAFPPMSTAAPKNPFSDKPASGGAFPPMSATAPTPFSAFSKKEDVKDSEKARAMPHFPPMSTAAPKNPFSARACVWRILEEGGCERFREKLEQCRIPSHVYSRRLKNPFSEKPASGGAFPPMSATAPTPFSAFSKKEDVKDSEKSSSNANAAFPPMSTAAPKNPFSAKPASGGAFPPMSATAPTPFSAFSKKEDVKDSEKSSSNAFPPMSTAAPKNPFSAKPASGSAFPSMSATALAIQRILEEGGCERFREKLEQCQHSLPCLLRRPRKSVFRPSLHLVVLSLPMSATAPTPFSAFWKKEDVKDSEKSSSNAAFPPMSTAAPKNPFSAKPASGGAFPPMSATAPTPFSAFSKKEDVKDSEKSSSNAAFPPMSTAAPKNPFSAKPASGGAFPPISATGSSTFDSFIKKEEVCKETNSTSATLFSGFGSASNESPNNALKRDMLTTSTSADKSDFGGLLRNGAKILTEEQKQPVQMFCVSSKYEAELWDQVNRFSEKTANAKRLQKEASSCIPSDLESGIEHMVKLYQEKISNAELLNDQNTAIQKRLIHLVSIQDDLDRQKKLSLRAIEEQTTEHTASNLVRKEPLDAESEKMRRTIVSKCHKVQNLMSMIEIRISLNKAIFSCSTDHRQDTLRPCDYFNQWSRTPPISREQTARGATNALFKTLTSGYDRVRDFASFVQYISEKATTLSASHESTRSGPRQSGSKRTPIKTQLGSSLNSRISPLSTRHLVSPMISRRNPSDMRSSILERQKSLRQMTRELSRELSDGCSTSKIFYMRRQIISRNSCNSQARIPDWRSKGKNQLFSNSKSEQMTIIPKALAASPAVAKTLFSSPIAGTKARNDWNTTSEREKAILNVNVPKKLMTIEYADAAKQALAKFGMTPEKLAEGRDIISRDAAESNAPLNSEKTSLPSLAPRLGGSNSNVAAFPSMSTRSPTLLSQSLHQKVSSAPTPTTLTTPTGHAVDYKGALTKFFEAYSPEKIPEVQNFLQKYQGREAEMFVSLAKKYNKPNALNEAFESRLKDIDKNDYLALTTLYLQVFNPTRAHGAGKLLTNYKGKEEAMFAEYSSKWYTCNPLEKVKPVAPATVASASAQNLFALSSGNLSNSVPAPAPLATEVIDSVASEPVATGTLKNDYHELLTEFYQKHNPQKVSEIAKTLENYKVRTKSLFRQYSLIRLPHLLPSSFAK</sequence>
<dbReference type="InterPro" id="IPR036443">
    <property type="entry name" value="Znf_RanBP2_sf"/>
</dbReference>
<keyword evidence="15" id="KW-0539">Nucleus</keyword>
<evidence type="ECO:0000256" key="16">
    <source>
        <dbReference type="ARBA" id="ARBA00060842"/>
    </source>
</evidence>
<feature type="region of interest" description="Disordered" evidence="21">
    <location>
        <begin position="2008"/>
        <end position="2087"/>
    </location>
</feature>
<feature type="region of interest" description="Disordered" evidence="21">
    <location>
        <begin position="1"/>
        <end position="38"/>
    </location>
</feature>
<dbReference type="GO" id="GO:0003677">
    <property type="term" value="F:DNA binding"/>
    <property type="evidence" value="ECO:0007669"/>
    <property type="project" value="UniProtKB-KW"/>
</dbReference>
<feature type="compositionally biased region" description="Basic and acidic residues" evidence="21">
    <location>
        <begin position="1166"/>
        <end position="1179"/>
    </location>
</feature>
<feature type="domain" description="RanBP2-type" evidence="22">
    <location>
        <begin position="1553"/>
        <end position="1582"/>
    </location>
</feature>
<evidence type="ECO:0000256" key="9">
    <source>
        <dbReference type="ARBA" id="ARBA00022833"/>
    </source>
</evidence>
<feature type="compositionally biased region" description="Basic and acidic residues" evidence="21">
    <location>
        <begin position="2052"/>
        <end position="2062"/>
    </location>
</feature>
<proteinExistence type="inferred from homology"/>
<dbReference type="PANTHER" id="PTHR23193">
    <property type="entry name" value="NUCLEAR PORE COMPLEX PROTEIN NUP"/>
    <property type="match status" value="1"/>
</dbReference>
<evidence type="ECO:0000256" key="8">
    <source>
        <dbReference type="ARBA" id="ARBA00022816"/>
    </source>
</evidence>
<dbReference type="Proteomes" id="UP001530315">
    <property type="component" value="Unassembled WGS sequence"/>
</dbReference>
<dbReference type="GO" id="GO:0031965">
    <property type="term" value="C:nuclear membrane"/>
    <property type="evidence" value="ECO:0007669"/>
    <property type="project" value="UniProtKB-SubCell"/>
</dbReference>
<feature type="compositionally biased region" description="Gly residues" evidence="21">
    <location>
        <begin position="66"/>
        <end position="75"/>
    </location>
</feature>
<feature type="compositionally biased region" description="Polar residues" evidence="21">
    <location>
        <begin position="2602"/>
        <end position="2612"/>
    </location>
</feature>
<reference evidence="23 24" key="1">
    <citation type="submission" date="2024-10" db="EMBL/GenBank/DDBJ databases">
        <title>Updated reference genomes for cyclostephanoid diatoms.</title>
        <authorList>
            <person name="Roberts W.R."/>
            <person name="Alverson A.J."/>
        </authorList>
    </citation>
    <scope>NUCLEOTIDE SEQUENCE [LARGE SCALE GENOMIC DNA]</scope>
    <source>
        <strain evidence="23 24">AJA276-08</strain>
    </source>
</reference>
<evidence type="ECO:0000256" key="20">
    <source>
        <dbReference type="PROSITE-ProRule" id="PRU00322"/>
    </source>
</evidence>
<keyword evidence="12" id="KW-0238">DNA-binding</keyword>
<keyword evidence="14" id="KW-0472">Membrane</keyword>
<keyword evidence="13" id="KW-0906">Nuclear pore complex</keyword>
<dbReference type="Gene3D" id="4.10.1060.10">
    <property type="entry name" value="Zinc finger, RanBP2-type"/>
    <property type="match status" value="3"/>
</dbReference>
<evidence type="ECO:0000256" key="18">
    <source>
        <dbReference type="ARBA" id="ARBA00078197"/>
    </source>
</evidence>
<feature type="region of interest" description="Disordered" evidence="21">
    <location>
        <begin position="789"/>
        <end position="828"/>
    </location>
</feature>
<dbReference type="GO" id="GO:0051028">
    <property type="term" value="P:mRNA transport"/>
    <property type="evidence" value="ECO:0007669"/>
    <property type="project" value="UniProtKB-KW"/>
</dbReference>
<keyword evidence="24" id="KW-1185">Reference proteome</keyword>
<gene>
    <name evidence="23" type="ORF">ACHAW5_001257</name>
</gene>